<dbReference type="Gene3D" id="1.20.1720.10">
    <property type="entry name" value="Multidrug resistance protein D"/>
    <property type="match status" value="1"/>
</dbReference>
<feature type="transmembrane region" description="Helical" evidence="6">
    <location>
        <begin position="267"/>
        <end position="287"/>
    </location>
</feature>
<feature type="transmembrane region" description="Helical" evidence="6">
    <location>
        <begin position="197"/>
        <end position="216"/>
    </location>
</feature>
<evidence type="ECO:0000256" key="6">
    <source>
        <dbReference type="SAM" id="Phobius"/>
    </source>
</evidence>
<dbReference type="OrthoDB" id="10021397at2759"/>
<dbReference type="CDD" id="cd17502">
    <property type="entry name" value="MFS_Azr1_MDR_like"/>
    <property type="match status" value="1"/>
</dbReference>
<comment type="subcellular location">
    <subcellularLocation>
        <location evidence="1">Membrane</location>
        <topology evidence="1">Multi-pass membrane protein</topology>
    </subcellularLocation>
</comment>
<evidence type="ECO:0000259" key="7">
    <source>
        <dbReference type="PROSITE" id="PS50850"/>
    </source>
</evidence>
<dbReference type="Proteomes" id="UP000185904">
    <property type="component" value="Unassembled WGS sequence"/>
</dbReference>
<dbReference type="InterPro" id="IPR036259">
    <property type="entry name" value="MFS_trans_sf"/>
</dbReference>
<feature type="transmembrane region" description="Helical" evidence="6">
    <location>
        <begin position="130"/>
        <end position="153"/>
    </location>
</feature>
<sequence>MTRTSSHDDDNKHDPEAGTQQKKSDGTDDGYPSMRKRILIMLAGYLAIFLVTLDQNIISTAIPRITDEFDSIADIGWYGSAYLLTMCSFQLLMGKVYKFYPAKPVFLSGIVLFEVGSAVCGSAPSSVAFIVGRAISGLGASGMFSGVMVILFHTVPLQQRPIWQGAFGGIFAIASVIGPLVGGAFTDNVTWRWCFYINLPIGAVVVVVTMVVLRLSNQKLDERAPGILGKVKQLDPLGNLVFFPGIICLILALQWGGTKYSWDNARVIVLLVLCAVLCLVFGGIQVWKQEDGTVPPRIIKQRSVAAALWFSFFNGAGVMVTIYYLPIWFQAIKGVSAVKSGIMLLPLVLSSVTASISSGIIISRVGYYTPFFILSSVATSIGAGLLCTFTSTTAHPAWIGYQVILGLGLGFGAQQGLNVVQTVLDRPDIATGTAVVMFMRFLGSAIFLPVAENIFLNGLVAKLTADLPGVDPHAVTTTSGATDLRNLAGGNDLAVLLADYNDALVHVFYLVVATCVATILGSVLVEWRSLKVRAAVTSATARSGGGGSSGDGDNEPTGSKEAGEATERKDSNAQNA</sequence>
<dbReference type="RefSeq" id="XP_022500473.1">
    <property type="nucleotide sequence ID" value="XM_022643605.1"/>
</dbReference>
<evidence type="ECO:0000256" key="3">
    <source>
        <dbReference type="ARBA" id="ARBA00022989"/>
    </source>
</evidence>
<accession>A0A178D2S0</accession>
<evidence type="ECO:0000313" key="8">
    <source>
        <dbReference type="EMBL" id="OAL35461.1"/>
    </source>
</evidence>
<dbReference type="PROSITE" id="PS50850">
    <property type="entry name" value="MFS"/>
    <property type="match status" value="1"/>
</dbReference>
<feature type="compositionally biased region" description="Basic and acidic residues" evidence="5">
    <location>
        <begin position="561"/>
        <end position="576"/>
    </location>
</feature>
<keyword evidence="9" id="KW-1185">Reference proteome</keyword>
<dbReference type="PANTHER" id="PTHR23501">
    <property type="entry name" value="MAJOR FACILITATOR SUPERFAMILY"/>
    <property type="match status" value="1"/>
</dbReference>
<organism evidence="8 9">
    <name type="scientific">Fonsecaea nubica</name>
    <dbReference type="NCBI Taxonomy" id="856822"/>
    <lineage>
        <taxon>Eukaryota</taxon>
        <taxon>Fungi</taxon>
        <taxon>Dikarya</taxon>
        <taxon>Ascomycota</taxon>
        <taxon>Pezizomycotina</taxon>
        <taxon>Eurotiomycetes</taxon>
        <taxon>Chaetothyriomycetidae</taxon>
        <taxon>Chaetothyriales</taxon>
        <taxon>Herpotrichiellaceae</taxon>
        <taxon>Fonsecaea</taxon>
    </lineage>
</organism>
<reference evidence="8 9" key="1">
    <citation type="submission" date="2016-03" db="EMBL/GenBank/DDBJ databases">
        <title>The draft genome sequence of Fonsecaea nubica causative agent of cutaneous subcutaneous infection in human host.</title>
        <authorList>
            <person name="Costa F."/>
            <person name="Sybren D.H."/>
            <person name="Raittz R.T."/>
            <person name="Weiss V.A."/>
            <person name="Leao A.C."/>
            <person name="Gomes R."/>
            <person name="De Souza E.M."/>
            <person name="Pedrosa F.O."/>
            <person name="Steffens M.B."/>
            <person name="Bombassaro A."/>
            <person name="Tadra-Sfeir M.Z."/>
            <person name="Moreno L.F."/>
            <person name="Najafzadeh M.J."/>
            <person name="Felipe M.S."/>
            <person name="Teixeira M."/>
            <person name="Sun J."/>
            <person name="Xi L."/>
            <person name="Castro M.A."/>
            <person name="Vicente V.A."/>
        </authorList>
    </citation>
    <scope>NUCLEOTIDE SEQUENCE [LARGE SCALE GENOMIC DNA]</scope>
    <source>
        <strain evidence="8 9">CBS 269.64</strain>
    </source>
</reference>
<feature type="region of interest" description="Disordered" evidence="5">
    <location>
        <begin position="1"/>
        <end position="30"/>
    </location>
</feature>
<feature type="compositionally biased region" description="Basic and acidic residues" evidence="5">
    <location>
        <begin position="1"/>
        <end position="26"/>
    </location>
</feature>
<feature type="transmembrane region" description="Helical" evidence="6">
    <location>
        <begin position="237"/>
        <end position="255"/>
    </location>
</feature>
<comment type="caution">
    <text evidence="8">The sequence shown here is derived from an EMBL/GenBank/DDBJ whole genome shotgun (WGS) entry which is preliminary data.</text>
</comment>
<feature type="transmembrane region" description="Helical" evidence="6">
    <location>
        <begin position="308"/>
        <end position="329"/>
    </location>
</feature>
<keyword evidence="4 6" id="KW-0472">Membrane</keyword>
<feature type="transmembrane region" description="Helical" evidence="6">
    <location>
        <begin position="371"/>
        <end position="392"/>
    </location>
</feature>
<feature type="transmembrane region" description="Helical" evidence="6">
    <location>
        <begin position="341"/>
        <end position="362"/>
    </location>
</feature>
<dbReference type="Pfam" id="PF07690">
    <property type="entry name" value="MFS_1"/>
    <property type="match status" value="1"/>
</dbReference>
<dbReference type="GeneID" id="34588728"/>
<feature type="transmembrane region" description="Helical" evidence="6">
    <location>
        <begin position="165"/>
        <end position="185"/>
    </location>
</feature>
<feature type="domain" description="Major facilitator superfamily (MFS) profile" evidence="7">
    <location>
        <begin position="40"/>
        <end position="530"/>
    </location>
</feature>
<protein>
    <recommendedName>
        <fullName evidence="7">Major facilitator superfamily (MFS) profile domain-containing protein</fullName>
    </recommendedName>
</protein>
<feature type="region of interest" description="Disordered" evidence="5">
    <location>
        <begin position="538"/>
        <end position="576"/>
    </location>
</feature>
<feature type="transmembrane region" description="Helical" evidence="6">
    <location>
        <begin position="398"/>
        <end position="417"/>
    </location>
</feature>
<feature type="transmembrane region" description="Helical" evidence="6">
    <location>
        <begin position="38"/>
        <end position="63"/>
    </location>
</feature>
<dbReference type="Gene3D" id="1.20.1250.20">
    <property type="entry name" value="MFS general substrate transporter like domains"/>
    <property type="match status" value="1"/>
</dbReference>
<evidence type="ECO:0000256" key="2">
    <source>
        <dbReference type="ARBA" id="ARBA00022692"/>
    </source>
</evidence>
<dbReference type="FunFam" id="1.20.1250.20:FF:000196">
    <property type="entry name" value="MFS toxin efflux pump (AflT)"/>
    <property type="match status" value="1"/>
</dbReference>
<keyword evidence="3 6" id="KW-1133">Transmembrane helix</keyword>
<feature type="transmembrane region" description="Helical" evidence="6">
    <location>
        <begin position="105"/>
        <end position="124"/>
    </location>
</feature>
<dbReference type="GO" id="GO:0022857">
    <property type="term" value="F:transmembrane transporter activity"/>
    <property type="evidence" value="ECO:0007669"/>
    <property type="project" value="InterPro"/>
</dbReference>
<dbReference type="AlphaFoldDB" id="A0A178D2S0"/>
<evidence type="ECO:0000256" key="1">
    <source>
        <dbReference type="ARBA" id="ARBA00004141"/>
    </source>
</evidence>
<feature type="transmembrane region" description="Helical" evidence="6">
    <location>
        <begin position="503"/>
        <end position="525"/>
    </location>
</feature>
<dbReference type="InterPro" id="IPR020846">
    <property type="entry name" value="MFS_dom"/>
</dbReference>
<evidence type="ECO:0000256" key="5">
    <source>
        <dbReference type="SAM" id="MobiDB-lite"/>
    </source>
</evidence>
<keyword evidence="2 6" id="KW-0812">Transmembrane</keyword>
<dbReference type="InterPro" id="IPR011701">
    <property type="entry name" value="MFS"/>
</dbReference>
<dbReference type="PANTHER" id="PTHR23501:SF201">
    <property type="entry name" value="MFS AFLATOXIN EFFLUX PUMP"/>
    <property type="match status" value="1"/>
</dbReference>
<dbReference type="SUPFAM" id="SSF103473">
    <property type="entry name" value="MFS general substrate transporter"/>
    <property type="match status" value="1"/>
</dbReference>
<evidence type="ECO:0000313" key="9">
    <source>
        <dbReference type="Proteomes" id="UP000185904"/>
    </source>
</evidence>
<proteinExistence type="predicted"/>
<name>A0A178D2S0_9EURO</name>
<feature type="transmembrane region" description="Helical" evidence="6">
    <location>
        <begin position="75"/>
        <end position="93"/>
    </location>
</feature>
<dbReference type="GO" id="GO:0005886">
    <property type="term" value="C:plasma membrane"/>
    <property type="evidence" value="ECO:0007669"/>
    <property type="project" value="TreeGrafter"/>
</dbReference>
<gene>
    <name evidence="8" type="ORF">AYO20_05311</name>
</gene>
<evidence type="ECO:0000256" key="4">
    <source>
        <dbReference type="ARBA" id="ARBA00023136"/>
    </source>
</evidence>
<dbReference type="EMBL" id="LVCJ01000030">
    <property type="protein sequence ID" value="OAL35461.1"/>
    <property type="molecule type" value="Genomic_DNA"/>
</dbReference>
<dbReference type="FunFam" id="1.20.1720.10:FF:000012">
    <property type="entry name" value="MFS toxin efflux pump (AflT)"/>
    <property type="match status" value="1"/>
</dbReference>